<dbReference type="CDD" id="cd00130">
    <property type="entry name" value="PAS"/>
    <property type="match status" value="1"/>
</dbReference>
<dbReference type="NCBIfam" id="TIGR00229">
    <property type="entry name" value="sensory_box"/>
    <property type="match status" value="1"/>
</dbReference>
<dbReference type="InterPro" id="IPR002078">
    <property type="entry name" value="Sigma_54_int"/>
</dbReference>
<name>A0A154BR96_ANASB</name>
<dbReference type="Gene3D" id="3.40.50.300">
    <property type="entry name" value="P-loop containing nucleotide triphosphate hydrolases"/>
    <property type="match status" value="1"/>
</dbReference>
<evidence type="ECO:0000256" key="2">
    <source>
        <dbReference type="ARBA" id="ARBA00022840"/>
    </source>
</evidence>
<evidence type="ECO:0008006" key="10">
    <source>
        <dbReference type="Google" id="ProtNLM"/>
    </source>
</evidence>
<dbReference type="STRING" id="1794912.AXX12_08820"/>
<dbReference type="Gene3D" id="3.40.50.10660">
    <property type="entry name" value="PrpR receptor domain-like"/>
    <property type="match status" value="1"/>
</dbReference>
<dbReference type="SUPFAM" id="SSF52540">
    <property type="entry name" value="P-loop containing nucleoside triphosphate hydrolases"/>
    <property type="match status" value="1"/>
</dbReference>
<gene>
    <name evidence="8" type="ORF">AXX12_08820</name>
</gene>
<dbReference type="SUPFAM" id="SSF46689">
    <property type="entry name" value="Homeodomain-like"/>
    <property type="match status" value="1"/>
</dbReference>
<dbReference type="PROSITE" id="PS00688">
    <property type="entry name" value="SIGMA54_INTERACT_3"/>
    <property type="match status" value="1"/>
</dbReference>
<comment type="caution">
    <text evidence="8">The sequence shown here is derived from an EMBL/GenBank/DDBJ whole genome shotgun (WGS) entry which is preliminary data.</text>
</comment>
<dbReference type="InterPro" id="IPR010524">
    <property type="entry name" value="Sig_transdc_resp-reg_PrpR_N"/>
</dbReference>
<dbReference type="Gene3D" id="3.30.450.20">
    <property type="entry name" value="PAS domain"/>
    <property type="match status" value="1"/>
</dbReference>
<feature type="domain" description="Sigma-54 factor interaction" evidence="6">
    <location>
        <begin position="321"/>
        <end position="550"/>
    </location>
</feature>
<feature type="domain" description="PAS" evidence="7">
    <location>
        <begin position="192"/>
        <end position="253"/>
    </location>
</feature>
<keyword evidence="2" id="KW-0067">ATP-binding</keyword>
<dbReference type="Proteomes" id="UP000076268">
    <property type="component" value="Unassembled WGS sequence"/>
</dbReference>
<dbReference type="InterPro" id="IPR035965">
    <property type="entry name" value="PAS-like_dom_sf"/>
</dbReference>
<dbReference type="InterPro" id="IPR000014">
    <property type="entry name" value="PAS"/>
</dbReference>
<keyword evidence="3" id="KW-0805">Transcription regulation</keyword>
<evidence type="ECO:0000256" key="1">
    <source>
        <dbReference type="ARBA" id="ARBA00022741"/>
    </source>
</evidence>
<evidence type="ECO:0000313" key="9">
    <source>
        <dbReference type="Proteomes" id="UP000076268"/>
    </source>
</evidence>
<dbReference type="Pfam" id="PF02954">
    <property type="entry name" value="HTH_8"/>
    <property type="match status" value="1"/>
</dbReference>
<evidence type="ECO:0000256" key="4">
    <source>
        <dbReference type="ARBA" id="ARBA00023125"/>
    </source>
</evidence>
<sequence>MSRIAFLAPDISMFERAHELFQTQHSDIHIEKGLLSEGVAIASFLIAKGTEIIITRGGTASALRNAGLEATIVEIPITGFDIIRTVEKAKLHGRSIGAVSFPSILHGIDFLGPILGVDIRCFPIHAEDEADGQVLQAFRDGVDVVIGGFITGRAAQKHNYPFELIDSGAEGILQAAQEAKRIAHARSLEKTKTSLFQAVLDYAYEGFILVDGEYRISFFNPIAERILGMDSSKVIGKRITHVWPELNLAQVMHTGKDELGQILKINEVDVLCNKVAIIVNDRSAGAVATFQDVTQIQQMEARVRRRIYASGHVARFRFDDIIGTSAVIKQTIELAKEFSLTQSSIIILGETGVGKEVFAQSIHNYSDRRQGPFVAINCAALPSQILESELFGYVGGAFTSANPKGKPGLFELAHGGTIFLDEISEMEYPTQGKLLRVLQEKKVMRLGSDSVIPVDVRIIAASNKNLKTLVNENKFRSDLYYRLNVLQLRIPPLRDRKDDIKSLAQFFLEEHAGIVKRHLKLGSSAIQTLTQYPWPGNIRELQNSIERIIAVHKHEIINAAIINLVLEDQDNSNPLNASILPNEVEEIRKALALTKGRYAEAAKILGISRSTLWRKLKRLGLN</sequence>
<dbReference type="InterPro" id="IPR027417">
    <property type="entry name" value="P-loop_NTPase"/>
</dbReference>
<dbReference type="InterPro" id="IPR002197">
    <property type="entry name" value="HTH_Fis"/>
</dbReference>
<dbReference type="RefSeq" id="WP_066242141.1">
    <property type="nucleotide sequence ID" value="NZ_LSGP01000017.1"/>
</dbReference>
<dbReference type="FunFam" id="3.40.50.300:FF:000006">
    <property type="entry name" value="DNA-binding transcriptional regulator NtrC"/>
    <property type="match status" value="1"/>
</dbReference>
<dbReference type="Gene3D" id="1.10.10.60">
    <property type="entry name" value="Homeodomain-like"/>
    <property type="match status" value="1"/>
</dbReference>
<dbReference type="GO" id="GO:0043565">
    <property type="term" value="F:sequence-specific DNA binding"/>
    <property type="evidence" value="ECO:0007669"/>
    <property type="project" value="InterPro"/>
</dbReference>
<dbReference type="CDD" id="cd00009">
    <property type="entry name" value="AAA"/>
    <property type="match status" value="1"/>
</dbReference>
<dbReference type="GO" id="GO:0006355">
    <property type="term" value="P:regulation of DNA-templated transcription"/>
    <property type="evidence" value="ECO:0007669"/>
    <property type="project" value="InterPro"/>
</dbReference>
<dbReference type="PROSITE" id="PS00675">
    <property type="entry name" value="SIGMA54_INTERACT_1"/>
    <property type="match status" value="1"/>
</dbReference>
<dbReference type="GO" id="GO:0000156">
    <property type="term" value="F:phosphorelay response regulator activity"/>
    <property type="evidence" value="ECO:0007669"/>
    <property type="project" value="InterPro"/>
</dbReference>
<evidence type="ECO:0000259" key="6">
    <source>
        <dbReference type="PROSITE" id="PS50045"/>
    </source>
</evidence>
<evidence type="ECO:0000313" key="8">
    <source>
        <dbReference type="EMBL" id="KYZ76524.1"/>
    </source>
</evidence>
<dbReference type="InterPro" id="IPR003593">
    <property type="entry name" value="AAA+_ATPase"/>
</dbReference>
<dbReference type="SMART" id="SM00091">
    <property type="entry name" value="PAS"/>
    <property type="match status" value="1"/>
</dbReference>
<dbReference type="Pfam" id="PF06506">
    <property type="entry name" value="PrpR_N"/>
    <property type="match status" value="1"/>
</dbReference>
<dbReference type="SUPFAM" id="SSF55785">
    <property type="entry name" value="PYP-like sensor domain (PAS domain)"/>
    <property type="match status" value="1"/>
</dbReference>
<organism evidence="8 9">
    <name type="scientific">Anaerosporomusa subterranea</name>
    <dbReference type="NCBI Taxonomy" id="1794912"/>
    <lineage>
        <taxon>Bacteria</taxon>
        <taxon>Bacillati</taxon>
        <taxon>Bacillota</taxon>
        <taxon>Negativicutes</taxon>
        <taxon>Acetonemataceae</taxon>
        <taxon>Anaerosporomusa</taxon>
    </lineage>
</organism>
<evidence type="ECO:0000256" key="3">
    <source>
        <dbReference type="ARBA" id="ARBA00023015"/>
    </source>
</evidence>
<dbReference type="PROSITE" id="PS50112">
    <property type="entry name" value="PAS"/>
    <property type="match status" value="1"/>
</dbReference>
<evidence type="ECO:0000259" key="7">
    <source>
        <dbReference type="PROSITE" id="PS50112"/>
    </source>
</evidence>
<keyword evidence="9" id="KW-1185">Reference proteome</keyword>
<dbReference type="SUPFAM" id="SSF159800">
    <property type="entry name" value="PrpR receptor domain-like"/>
    <property type="match status" value="1"/>
</dbReference>
<dbReference type="GO" id="GO:0005524">
    <property type="term" value="F:ATP binding"/>
    <property type="evidence" value="ECO:0007669"/>
    <property type="project" value="UniProtKB-KW"/>
</dbReference>
<dbReference type="PANTHER" id="PTHR32071">
    <property type="entry name" value="TRANSCRIPTIONAL REGULATORY PROTEIN"/>
    <property type="match status" value="1"/>
</dbReference>
<dbReference type="InterPro" id="IPR009057">
    <property type="entry name" value="Homeodomain-like_sf"/>
</dbReference>
<dbReference type="InterPro" id="IPR058031">
    <property type="entry name" value="AAA_lid_NorR"/>
</dbReference>
<reference evidence="8 9" key="1">
    <citation type="submission" date="2016-02" db="EMBL/GenBank/DDBJ databases">
        <title>Anaerosporomusa subterraneum gen. nov., sp. nov., a spore-forming obligate anaerobe isolated from saprolite.</title>
        <authorList>
            <person name="Choi J.K."/>
            <person name="Shah M."/>
            <person name="Yee N."/>
        </authorList>
    </citation>
    <scope>NUCLEOTIDE SEQUENCE [LARGE SCALE GENOMIC DNA]</scope>
    <source>
        <strain evidence="8 9">RU4</strain>
    </source>
</reference>
<dbReference type="AlphaFoldDB" id="A0A154BR96"/>
<dbReference type="InterPro" id="IPR025944">
    <property type="entry name" value="Sigma_54_int_dom_CS"/>
</dbReference>
<dbReference type="SMART" id="SM00382">
    <property type="entry name" value="AAA"/>
    <property type="match status" value="1"/>
</dbReference>
<dbReference type="InterPro" id="IPR025943">
    <property type="entry name" value="Sigma_54_int_dom_ATP-bd_2"/>
</dbReference>
<proteinExistence type="predicted"/>
<dbReference type="OrthoDB" id="9771372at2"/>
<dbReference type="Pfam" id="PF13426">
    <property type="entry name" value="PAS_9"/>
    <property type="match status" value="1"/>
</dbReference>
<dbReference type="Pfam" id="PF25601">
    <property type="entry name" value="AAA_lid_14"/>
    <property type="match status" value="1"/>
</dbReference>
<dbReference type="Gene3D" id="3.40.50.2300">
    <property type="match status" value="1"/>
</dbReference>
<dbReference type="Pfam" id="PF00158">
    <property type="entry name" value="Sigma54_activat"/>
    <property type="match status" value="1"/>
</dbReference>
<dbReference type="PANTHER" id="PTHR32071:SF57">
    <property type="entry name" value="C4-DICARBOXYLATE TRANSPORT TRANSCRIPTIONAL REGULATORY PROTEIN DCTD"/>
    <property type="match status" value="1"/>
</dbReference>
<dbReference type="InterPro" id="IPR025662">
    <property type="entry name" value="Sigma_54_int_dom_ATP-bd_1"/>
</dbReference>
<dbReference type="PRINTS" id="PR01590">
    <property type="entry name" value="HTHFIS"/>
</dbReference>
<keyword evidence="1" id="KW-0547">Nucleotide-binding</keyword>
<dbReference type="Gene3D" id="1.10.8.60">
    <property type="match status" value="1"/>
</dbReference>
<dbReference type="PROSITE" id="PS50045">
    <property type="entry name" value="SIGMA54_INTERACT_4"/>
    <property type="match status" value="1"/>
</dbReference>
<evidence type="ECO:0000256" key="5">
    <source>
        <dbReference type="ARBA" id="ARBA00023163"/>
    </source>
</evidence>
<keyword evidence="5" id="KW-0804">Transcription</keyword>
<dbReference type="PROSITE" id="PS00676">
    <property type="entry name" value="SIGMA54_INTERACT_2"/>
    <property type="match status" value="1"/>
</dbReference>
<keyword evidence="4" id="KW-0238">DNA-binding</keyword>
<accession>A0A154BR96</accession>
<protein>
    <recommendedName>
        <fullName evidence="10">Fis family transcriptional regulator</fullName>
    </recommendedName>
</protein>
<dbReference type="EMBL" id="LSGP01000017">
    <property type="protein sequence ID" value="KYZ76524.1"/>
    <property type="molecule type" value="Genomic_DNA"/>
</dbReference>